<keyword evidence="2" id="KW-1185">Reference proteome</keyword>
<reference evidence="1 2" key="1">
    <citation type="journal article" date="2013" name="Genome Biol.">
        <title>Genome of Acanthamoeba castellanii highlights extensive lateral gene transfer and early evolution of tyrosine kinase signaling.</title>
        <authorList>
            <person name="Clarke M."/>
            <person name="Lohan A.J."/>
            <person name="Liu B."/>
            <person name="Lagkouvardos I."/>
            <person name="Roy S."/>
            <person name="Zafar N."/>
            <person name="Bertelli C."/>
            <person name="Schilde C."/>
            <person name="Kianianmomeni A."/>
            <person name="Burglin T.R."/>
            <person name="Frech C."/>
            <person name="Turcotte B."/>
            <person name="Kopec K.O."/>
            <person name="Synnott J.M."/>
            <person name="Choo C."/>
            <person name="Paponov I."/>
            <person name="Finkler A."/>
            <person name="Soon Heng Tan C."/>
            <person name="Hutchins A.P."/>
            <person name="Weinmeier T."/>
            <person name="Rattei T."/>
            <person name="Chu J.S."/>
            <person name="Gimenez G."/>
            <person name="Irimia M."/>
            <person name="Rigden D.J."/>
            <person name="Fitzpatrick D.A."/>
            <person name="Lorenzo-Morales J."/>
            <person name="Bateman A."/>
            <person name="Chiu C.H."/>
            <person name="Tang P."/>
            <person name="Hegemann P."/>
            <person name="Fromm H."/>
            <person name="Raoult D."/>
            <person name="Greub G."/>
            <person name="Miranda-Saavedra D."/>
            <person name="Chen N."/>
            <person name="Nash P."/>
            <person name="Ginger M.L."/>
            <person name="Horn M."/>
            <person name="Schaap P."/>
            <person name="Caler L."/>
            <person name="Loftus B."/>
        </authorList>
    </citation>
    <scope>NUCLEOTIDE SEQUENCE [LARGE SCALE GENOMIC DNA]</scope>
    <source>
        <strain evidence="1 2">Neff</strain>
    </source>
</reference>
<accession>L8GJZ7</accession>
<dbReference type="AlphaFoldDB" id="L8GJZ7"/>
<gene>
    <name evidence="1" type="ORF">ACA1_301360</name>
</gene>
<dbReference type="RefSeq" id="XP_004335147.1">
    <property type="nucleotide sequence ID" value="XM_004335099.1"/>
</dbReference>
<name>L8GJZ7_ACACF</name>
<dbReference type="EMBL" id="KB008101">
    <property type="protein sequence ID" value="ELR13134.1"/>
    <property type="molecule type" value="Genomic_DNA"/>
</dbReference>
<dbReference type="Proteomes" id="UP000011083">
    <property type="component" value="Unassembled WGS sequence"/>
</dbReference>
<dbReference type="KEGG" id="acan:ACA1_301360"/>
<evidence type="ECO:0000313" key="2">
    <source>
        <dbReference type="Proteomes" id="UP000011083"/>
    </source>
</evidence>
<proteinExistence type="predicted"/>
<dbReference type="GeneID" id="14913675"/>
<evidence type="ECO:0000313" key="1">
    <source>
        <dbReference type="EMBL" id="ELR13134.1"/>
    </source>
</evidence>
<sequence length="231" mass="26380">MVGFTKHLYRFTGAKAGIWFSLLLKYHEGIEVRVDANDLSFTGELNQALINKIPNDCENLQIRCWAGWSMLRAMPTYARPTEEERQVIAACNPKAVDIAHDINHVINNQLRTGDCKIFIKNQYHQPATKFEDLLCVARLLQNTEQITRVYASRQDFQITLVLQDCYPILVTKSAACNGHLYTFDLDDGVVDTSFGDDIRETKWSKDAAAWTRRFNETNGESWDDPVLISDS</sequence>
<protein>
    <submittedName>
        <fullName evidence="1">Uncharacterized protein</fullName>
    </submittedName>
</protein>
<organism evidence="1 2">
    <name type="scientific">Acanthamoeba castellanii (strain ATCC 30010 / Neff)</name>
    <dbReference type="NCBI Taxonomy" id="1257118"/>
    <lineage>
        <taxon>Eukaryota</taxon>
        <taxon>Amoebozoa</taxon>
        <taxon>Discosea</taxon>
        <taxon>Longamoebia</taxon>
        <taxon>Centramoebida</taxon>
        <taxon>Acanthamoebidae</taxon>
        <taxon>Acanthamoeba</taxon>
    </lineage>
</organism>
<dbReference type="VEuPathDB" id="AmoebaDB:ACA1_301360"/>